<comment type="caution">
    <text evidence="1">The sequence shown here is derived from an EMBL/GenBank/DDBJ whole genome shotgun (WGS) entry which is preliminary data.</text>
</comment>
<protein>
    <recommendedName>
        <fullName evidence="3">RING-type domain-containing protein</fullName>
    </recommendedName>
</protein>
<evidence type="ECO:0000313" key="2">
    <source>
        <dbReference type="Proteomes" id="UP001608902"/>
    </source>
</evidence>
<evidence type="ECO:0008006" key="3">
    <source>
        <dbReference type="Google" id="ProtNLM"/>
    </source>
</evidence>
<accession>A0ABD6EU55</accession>
<dbReference type="EMBL" id="JBGFUD010004626">
    <property type="protein sequence ID" value="MFH4979785.1"/>
    <property type="molecule type" value="Genomic_DNA"/>
</dbReference>
<organism evidence="1 2">
    <name type="scientific">Gnathostoma spinigerum</name>
    <dbReference type="NCBI Taxonomy" id="75299"/>
    <lineage>
        <taxon>Eukaryota</taxon>
        <taxon>Metazoa</taxon>
        <taxon>Ecdysozoa</taxon>
        <taxon>Nematoda</taxon>
        <taxon>Chromadorea</taxon>
        <taxon>Rhabditida</taxon>
        <taxon>Spirurina</taxon>
        <taxon>Gnathostomatomorpha</taxon>
        <taxon>Gnathostomatoidea</taxon>
        <taxon>Gnathostomatidae</taxon>
        <taxon>Gnathostoma</taxon>
    </lineage>
</organism>
<gene>
    <name evidence="1" type="ORF">AB6A40_006494</name>
</gene>
<keyword evidence="2" id="KW-1185">Reference proteome</keyword>
<name>A0ABD6EU55_9BILA</name>
<dbReference type="AlphaFoldDB" id="A0ABD6EU55"/>
<evidence type="ECO:0000313" key="1">
    <source>
        <dbReference type="EMBL" id="MFH4979785.1"/>
    </source>
</evidence>
<reference evidence="1 2" key="1">
    <citation type="submission" date="2024-08" db="EMBL/GenBank/DDBJ databases">
        <title>Gnathostoma spinigerum genome.</title>
        <authorList>
            <person name="Gonzalez-Bertolin B."/>
            <person name="Monzon S."/>
            <person name="Zaballos A."/>
            <person name="Jimenez P."/>
            <person name="Dekumyoy P."/>
            <person name="Varona S."/>
            <person name="Cuesta I."/>
            <person name="Sumanam S."/>
            <person name="Adisakwattana P."/>
            <person name="Gasser R.B."/>
            <person name="Hernandez-Gonzalez A."/>
            <person name="Young N.D."/>
            <person name="Perteguer M.J."/>
        </authorList>
    </citation>
    <scope>NUCLEOTIDE SEQUENCE [LARGE SCALE GENOMIC DNA]</scope>
    <source>
        <strain evidence="1">AL3</strain>
        <tissue evidence="1">Liver</tissue>
    </source>
</reference>
<sequence>MSSVIATDSEEVLSLVDLLSEYLSHRKTSCRTCKRILLSLLSSFEHRTLLLTNTLACMRGENETKLKAFVKSSIGRTADMVMSNICAVCHGPPCKTFFLMNCGHLIHTTCSASTYPSCPCRDSSWDDRVYDGLHAFDTTSMPSSLTKSAPNIFDESHLKLTLGSPRKLLPEV</sequence>
<proteinExistence type="predicted"/>
<dbReference type="Proteomes" id="UP001608902">
    <property type="component" value="Unassembled WGS sequence"/>
</dbReference>